<feature type="transmembrane region" description="Helical" evidence="6">
    <location>
        <begin position="93"/>
        <end position="113"/>
    </location>
</feature>
<sequence>MVNRKKLIGTIVLYIASFCWGSAFIAQKILVDLSVPPFFTIGLRFSIAILLLFFIDFKKISKYTIYHGIVLGIMIFLVFSLQTYGLKTIDSSVSAFITGLNLVFIPIISIILFKHKINMIHIIAVCISLLGTYFFNIREGTLFIWNTGVFLTLLCAIGVAFQLSYGNIFYKEEKYPFYLVIIQNATCSVIAFIFGFFLESFPQQWTMPAIFSLIYLALIASLLAYGLLAIGQKLEDNIIKVGIILAMQPLFTVFISVFFFGEMLTIYKMLGIICIVFAIMLTEWQIIKSHQ</sequence>
<protein>
    <submittedName>
        <fullName evidence="8">EamA domain-containing membrane protein RarD</fullName>
    </submittedName>
</protein>
<evidence type="ECO:0000256" key="5">
    <source>
        <dbReference type="ARBA" id="ARBA00023136"/>
    </source>
</evidence>
<evidence type="ECO:0000313" key="8">
    <source>
        <dbReference type="EMBL" id="SFB89082.1"/>
    </source>
</evidence>
<dbReference type="AlphaFoldDB" id="A0A1I1ER03"/>
<comment type="subcellular location">
    <subcellularLocation>
        <location evidence="1">Cell membrane</location>
        <topology evidence="1">Multi-pass membrane protein</topology>
    </subcellularLocation>
</comment>
<evidence type="ECO:0000256" key="4">
    <source>
        <dbReference type="ARBA" id="ARBA00022989"/>
    </source>
</evidence>
<proteinExistence type="predicted"/>
<evidence type="ECO:0000256" key="1">
    <source>
        <dbReference type="ARBA" id="ARBA00004651"/>
    </source>
</evidence>
<dbReference type="Proteomes" id="UP000240042">
    <property type="component" value="Unassembled WGS sequence"/>
</dbReference>
<dbReference type="InterPro" id="IPR050638">
    <property type="entry name" value="AA-Vitamin_Transporters"/>
</dbReference>
<name>A0A1I1ER03_BREAD</name>
<dbReference type="RefSeq" id="WP_092319669.1">
    <property type="nucleotide sequence ID" value="NZ_FOKY01000016.1"/>
</dbReference>
<feature type="transmembrane region" description="Helical" evidence="6">
    <location>
        <begin position="143"/>
        <end position="165"/>
    </location>
</feature>
<dbReference type="Pfam" id="PF00892">
    <property type="entry name" value="EamA"/>
    <property type="match status" value="2"/>
</dbReference>
<feature type="transmembrane region" description="Helical" evidence="6">
    <location>
        <begin position="210"/>
        <end position="231"/>
    </location>
</feature>
<evidence type="ECO:0000256" key="3">
    <source>
        <dbReference type="ARBA" id="ARBA00022692"/>
    </source>
</evidence>
<dbReference type="InterPro" id="IPR037185">
    <property type="entry name" value="EmrE-like"/>
</dbReference>
<feature type="transmembrane region" description="Helical" evidence="6">
    <location>
        <begin position="120"/>
        <end position="137"/>
    </location>
</feature>
<dbReference type="STRING" id="34097.SAMN02745150_01206"/>
<gene>
    <name evidence="8" type="ORF">SAMN02745150_01206</name>
</gene>
<dbReference type="InterPro" id="IPR000620">
    <property type="entry name" value="EamA_dom"/>
</dbReference>
<feature type="domain" description="EamA" evidence="7">
    <location>
        <begin position="8"/>
        <end position="136"/>
    </location>
</feature>
<feature type="transmembrane region" description="Helical" evidence="6">
    <location>
        <begin position="266"/>
        <end position="287"/>
    </location>
</feature>
<accession>A0A1I1ER03</accession>
<feature type="transmembrane region" description="Helical" evidence="6">
    <location>
        <begin position="64"/>
        <end position="81"/>
    </location>
</feature>
<feature type="transmembrane region" description="Helical" evidence="6">
    <location>
        <begin position="7"/>
        <end position="26"/>
    </location>
</feature>
<feature type="transmembrane region" description="Helical" evidence="6">
    <location>
        <begin position="177"/>
        <end position="198"/>
    </location>
</feature>
<dbReference type="SUPFAM" id="SSF103481">
    <property type="entry name" value="Multidrug resistance efflux transporter EmrE"/>
    <property type="match status" value="2"/>
</dbReference>
<reference evidence="9" key="1">
    <citation type="submission" date="2016-10" db="EMBL/GenBank/DDBJ databases">
        <authorList>
            <person name="Varghese N."/>
            <person name="Submissions S."/>
        </authorList>
    </citation>
    <scope>NUCLEOTIDE SEQUENCE [LARGE SCALE GENOMIC DNA]</scope>
    <source>
        <strain evidence="9">ATCC 43811</strain>
    </source>
</reference>
<keyword evidence="3 6" id="KW-0812">Transmembrane</keyword>
<dbReference type="GO" id="GO:0005886">
    <property type="term" value="C:plasma membrane"/>
    <property type="evidence" value="ECO:0007669"/>
    <property type="project" value="UniProtKB-SubCell"/>
</dbReference>
<evidence type="ECO:0000256" key="6">
    <source>
        <dbReference type="SAM" id="Phobius"/>
    </source>
</evidence>
<keyword evidence="9" id="KW-1185">Reference proteome</keyword>
<evidence type="ECO:0000313" key="9">
    <source>
        <dbReference type="Proteomes" id="UP000240042"/>
    </source>
</evidence>
<keyword evidence="5 6" id="KW-0472">Membrane</keyword>
<feature type="transmembrane region" description="Helical" evidence="6">
    <location>
        <begin position="38"/>
        <end position="57"/>
    </location>
</feature>
<feature type="domain" description="EamA" evidence="7">
    <location>
        <begin position="147"/>
        <end position="282"/>
    </location>
</feature>
<keyword evidence="2" id="KW-1003">Cell membrane</keyword>
<dbReference type="PANTHER" id="PTHR32322:SF18">
    <property type="entry name" value="S-ADENOSYLMETHIONINE_S-ADENOSYLHOMOCYSTEINE TRANSPORTER"/>
    <property type="match status" value="1"/>
</dbReference>
<dbReference type="PANTHER" id="PTHR32322">
    <property type="entry name" value="INNER MEMBRANE TRANSPORTER"/>
    <property type="match status" value="1"/>
</dbReference>
<keyword evidence="4 6" id="KW-1133">Transmembrane helix</keyword>
<evidence type="ECO:0000256" key="2">
    <source>
        <dbReference type="ARBA" id="ARBA00022475"/>
    </source>
</evidence>
<feature type="transmembrane region" description="Helical" evidence="6">
    <location>
        <begin position="238"/>
        <end position="260"/>
    </location>
</feature>
<organism evidence="8 9">
    <name type="scientific">Brevinema andersonii</name>
    <dbReference type="NCBI Taxonomy" id="34097"/>
    <lineage>
        <taxon>Bacteria</taxon>
        <taxon>Pseudomonadati</taxon>
        <taxon>Spirochaetota</taxon>
        <taxon>Spirochaetia</taxon>
        <taxon>Brevinematales</taxon>
        <taxon>Brevinemataceae</taxon>
        <taxon>Brevinema</taxon>
    </lineage>
</organism>
<dbReference type="OrthoDB" id="9804865at2"/>
<dbReference type="EMBL" id="FOKY01000016">
    <property type="protein sequence ID" value="SFB89082.1"/>
    <property type="molecule type" value="Genomic_DNA"/>
</dbReference>
<evidence type="ECO:0000259" key="7">
    <source>
        <dbReference type="Pfam" id="PF00892"/>
    </source>
</evidence>